<gene>
    <name evidence="2" type="ORF">DealDRAFT_0976</name>
</gene>
<keyword evidence="1" id="KW-0472">Membrane</keyword>
<evidence type="ECO:0000313" key="3">
    <source>
        <dbReference type="Proteomes" id="UP000006443"/>
    </source>
</evidence>
<sequence>MAASQVRQVLIFEILLAYIVCCEFIITESKKAPCLESRNKKITNISQGT</sequence>
<accession>C0GER7</accession>
<dbReference type="EMBL" id="ACJM01000004">
    <property type="protein sequence ID" value="EEG78099.1"/>
    <property type="molecule type" value="Genomic_DNA"/>
</dbReference>
<dbReference type="Proteomes" id="UP000006443">
    <property type="component" value="Unassembled WGS sequence"/>
</dbReference>
<dbReference type="AlphaFoldDB" id="C0GER7"/>
<organism evidence="2 3">
    <name type="scientific">Dethiobacter alkaliphilus AHT 1</name>
    <dbReference type="NCBI Taxonomy" id="555088"/>
    <lineage>
        <taxon>Bacteria</taxon>
        <taxon>Bacillati</taxon>
        <taxon>Bacillota</taxon>
        <taxon>Dethiobacteria</taxon>
        <taxon>Dethiobacterales</taxon>
        <taxon>Dethiobacteraceae</taxon>
        <taxon>Dethiobacter</taxon>
    </lineage>
</organism>
<name>C0GER7_DETAL</name>
<protein>
    <submittedName>
        <fullName evidence="2">Uncharacterized protein</fullName>
    </submittedName>
</protein>
<comment type="caution">
    <text evidence="2">The sequence shown here is derived from an EMBL/GenBank/DDBJ whole genome shotgun (WGS) entry which is preliminary data.</text>
</comment>
<keyword evidence="1" id="KW-0812">Transmembrane</keyword>
<keyword evidence="1" id="KW-1133">Transmembrane helix</keyword>
<evidence type="ECO:0000256" key="1">
    <source>
        <dbReference type="SAM" id="Phobius"/>
    </source>
</evidence>
<keyword evidence="3" id="KW-1185">Reference proteome</keyword>
<evidence type="ECO:0000313" key="2">
    <source>
        <dbReference type="EMBL" id="EEG78099.1"/>
    </source>
</evidence>
<reference evidence="2 3" key="1">
    <citation type="submission" date="2009-02" db="EMBL/GenBank/DDBJ databases">
        <title>Sequencing of the draft genome and assembly of Dethiobacter alkaliphilus AHT 1.</title>
        <authorList>
            <consortium name="US DOE Joint Genome Institute (JGI-PGF)"/>
            <person name="Lucas S."/>
            <person name="Copeland A."/>
            <person name="Lapidus A."/>
            <person name="Glavina del Rio T."/>
            <person name="Dalin E."/>
            <person name="Tice H."/>
            <person name="Bruce D."/>
            <person name="Goodwin L."/>
            <person name="Pitluck S."/>
            <person name="Larimer F."/>
            <person name="Land M.L."/>
            <person name="Hauser L."/>
            <person name="Muyzer G."/>
        </authorList>
    </citation>
    <scope>NUCLEOTIDE SEQUENCE [LARGE SCALE GENOMIC DNA]</scope>
    <source>
        <strain evidence="2 3">AHT 1</strain>
    </source>
</reference>
<proteinExistence type="predicted"/>
<feature type="transmembrane region" description="Helical" evidence="1">
    <location>
        <begin position="6"/>
        <end position="26"/>
    </location>
</feature>
<dbReference type="STRING" id="555088.DealDRAFT_0976"/>